<feature type="domain" description="MrpA C-terminal/MbhD" evidence="7">
    <location>
        <begin position="17"/>
        <end position="82"/>
    </location>
</feature>
<evidence type="ECO:0000256" key="6">
    <source>
        <dbReference type="SAM" id="Phobius"/>
    </source>
</evidence>
<feature type="transmembrane region" description="Helical" evidence="6">
    <location>
        <begin position="6"/>
        <end position="27"/>
    </location>
</feature>
<keyword evidence="9" id="KW-1185">Reference proteome</keyword>
<comment type="subcellular location">
    <subcellularLocation>
        <location evidence="1">Cell membrane</location>
        <topology evidence="1">Multi-pass membrane protein</topology>
    </subcellularLocation>
</comment>
<reference evidence="8 9" key="1">
    <citation type="submission" date="2023-05" db="EMBL/GenBank/DDBJ databases">
        <title>A new hyperthermophilic archaea 'Ignisphaera cupida' sp. nov. and description of the family 'Ignisphaeraceae' fam. nov.</title>
        <authorList>
            <person name="Podosokorskaya O.A."/>
            <person name="Elcheninov A.G."/>
            <person name="Klukina A."/>
            <person name="Merkel A.Y."/>
        </authorList>
    </citation>
    <scope>NUCLEOTIDE SEQUENCE [LARGE SCALE GENOMIC DNA]</scope>
    <source>
        <strain evidence="8 9">4213-co</strain>
    </source>
</reference>
<evidence type="ECO:0000256" key="4">
    <source>
        <dbReference type="ARBA" id="ARBA00022989"/>
    </source>
</evidence>
<evidence type="ECO:0000313" key="9">
    <source>
        <dbReference type="Proteomes" id="UP001529235"/>
    </source>
</evidence>
<accession>A0ABD4Z8T5</accession>
<keyword evidence="3 6" id="KW-0812">Transmembrane</keyword>
<comment type="caution">
    <text evidence="8">The sequence shown here is derived from an EMBL/GenBank/DDBJ whole genome shotgun (WGS) entry which is preliminary data.</text>
</comment>
<evidence type="ECO:0000256" key="3">
    <source>
        <dbReference type="ARBA" id="ARBA00022692"/>
    </source>
</evidence>
<dbReference type="Pfam" id="PF13244">
    <property type="entry name" value="MbhD"/>
    <property type="match status" value="1"/>
</dbReference>
<dbReference type="AlphaFoldDB" id="A0ABD4Z8T5"/>
<evidence type="ECO:0000259" key="7">
    <source>
        <dbReference type="Pfam" id="PF13244"/>
    </source>
</evidence>
<dbReference type="RefSeq" id="WP_285273491.1">
    <property type="nucleotide sequence ID" value="NZ_JASNVW010000002.1"/>
</dbReference>
<evidence type="ECO:0000313" key="8">
    <source>
        <dbReference type="EMBL" id="MDK6028508.1"/>
    </source>
</evidence>
<proteinExistence type="predicted"/>
<organism evidence="8 9">
    <name type="scientific">Ignisphaera cupida</name>
    <dbReference type="NCBI Taxonomy" id="3050454"/>
    <lineage>
        <taxon>Archaea</taxon>
        <taxon>Thermoproteota</taxon>
        <taxon>Thermoprotei</taxon>
        <taxon>Desulfurococcales</taxon>
        <taxon>Desulfurococcaceae</taxon>
        <taxon>Ignisphaera</taxon>
    </lineage>
</organism>
<sequence length="86" mass="9684">MITLEVYYLLMAVATVLSTVATYFAVIERDLVKAAIFSALQSSFYALIFYLLMAPDIFLTYVPVSVGLYTALVLILIKKTERYEGE</sequence>
<dbReference type="InterPro" id="IPR025383">
    <property type="entry name" value="MrpA_C/MbhD"/>
</dbReference>
<dbReference type="GO" id="GO:0005886">
    <property type="term" value="C:plasma membrane"/>
    <property type="evidence" value="ECO:0007669"/>
    <property type="project" value="UniProtKB-SubCell"/>
</dbReference>
<protein>
    <submittedName>
        <fullName evidence="8">DUF4040 domain-containing protein</fullName>
    </submittedName>
</protein>
<evidence type="ECO:0000256" key="1">
    <source>
        <dbReference type="ARBA" id="ARBA00004651"/>
    </source>
</evidence>
<keyword evidence="2" id="KW-1003">Cell membrane</keyword>
<keyword evidence="4 6" id="KW-1133">Transmembrane helix</keyword>
<name>A0ABD4Z8T5_9CREN</name>
<evidence type="ECO:0000256" key="5">
    <source>
        <dbReference type="ARBA" id="ARBA00023136"/>
    </source>
</evidence>
<dbReference type="Proteomes" id="UP001529235">
    <property type="component" value="Unassembled WGS sequence"/>
</dbReference>
<evidence type="ECO:0000256" key="2">
    <source>
        <dbReference type="ARBA" id="ARBA00022475"/>
    </source>
</evidence>
<feature type="transmembrane region" description="Helical" evidence="6">
    <location>
        <begin position="34"/>
        <end position="52"/>
    </location>
</feature>
<keyword evidence="5 6" id="KW-0472">Membrane</keyword>
<gene>
    <name evidence="8" type="ORF">QPL79_03945</name>
</gene>
<feature type="transmembrane region" description="Helical" evidence="6">
    <location>
        <begin position="58"/>
        <end position="77"/>
    </location>
</feature>
<dbReference type="EMBL" id="JASNVW010000002">
    <property type="protein sequence ID" value="MDK6028508.1"/>
    <property type="molecule type" value="Genomic_DNA"/>
</dbReference>